<evidence type="ECO:0000313" key="2">
    <source>
        <dbReference type="EMBL" id="KAK1414486.1"/>
    </source>
</evidence>
<accession>A0AAD8K3S8</accession>
<feature type="compositionally biased region" description="Low complexity" evidence="1">
    <location>
        <begin position="1"/>
        <end position="18"/>
    </location>
</feature>
<gene>
    <name evidence="2" type="ORF">QVD17_30232</name>
</gene>
<reference evidence="2" key="1">
    <citation type="journal article" date="2023" name="bioRxiv">
        <title>Improved chromosome-level genome assembly for marigold (Tagetes erecta).</title>
        <authorList>
            <person name="Jiang F."/>
            <person name="Yuan L."/>
            <person name="Wang S."/>
            <person name="Wang H."/>
            <person name="Xu D."/>
            <person name="Wang A."/>
            <person name="Fan W."/>
        </authorList>
    </citation>
    <scope>NUCLEOTIDE SEQUENCE</scope>
    <source>
        <strain evidence="2">WSJ</strain>
        <tissue evidence="2">Leaf</tissue>
    </source>
</reference>
<feature type="compositionally biased region" description="Basic residues" evidence="1">
    <location>
        <begin position="38"/>
        <end position="50"/>
    </location>
</feature>
<protein>
    <submittedName>
        <fullName evidence="2">Uncharacterized protein</fullName>
    </submittedName>
</protein>
<comment type="caution">
    <text evidence="2">The sequence shown here is derived from an EMBL/GenBank/DDBJ whole genome shotgun (WGS) entry which is preliminary data.</text>
</comment>
<proteinExistence type="predicted"/>
<feature type="region of interest" description="Disordered" evidence="1">
    <location>
        <begin position="1"/>
        <end position="69"/>
    </location>
</feature>
<dbReference type="EMBL" id="JAUHHV010000008">
    <property type="protein sequence ID" value="KAK1414486.1"/>
    <property type="molecule type" value="Genomic_DNA"/>
</dbReference>
<feature type="compositionally biased region" description="Acidic residues" evidence="1">
    <location>
        <begin position="19"/>
        <end position="32"/>
    </location>
</feature>
<organism evidence="2 3">
    <name type="scientific">Tagetes erecta</name>
    <name type="common">African marigold</name>
    <dbReference type="NCBI Taxonomy" id="13708"/>
    <lineage>
        <taxon>Eukaryota</taxon>
        <taxon>Viridiplantae</taxon>
        <taxon>Streptophyta</taxon>
        <taxon>Embryophyta</taxon>
        <taxon>Tracheophyta</taxon>
        <taxon>Spermatophyta</taxon>
        <taxon>Magnoliopsida</taxon>
        <taxon>eudicotyledons</taxon>
        <taxon>Gunneridae</taxon>
        <taxon>Pentapetalae</taxon>
        <taxon>asterids</taxon>
        <taxon>campanulids</taxon>
        <taxon>Asterales</taxon>
        <taxon>Asteraceae</taxon>
        <taxon>Asteroideae</taxon>
        <taxon>Heliantheae alliance</taxon>
        <taxon>Tageteae</taxon>
        <taxon>Tagetes</taxon>
    </lineage>
</organism>
<evidence type="ECO:0000313" key="3">
    <source>
        <dbReference type="Proteomes" id="UP001229421"/>
    </source>
</evidence>
<name>A0AAD8K3S8_TARER</name>
<evidence type="ECO:0000256" key="1">
    <source>
        <dbReference type="SAM" id="MobiDB-lite"/>
    </source>
</evidence>
<dbReference type="Proteomes" id="UP001229421">
    <property type="component" value="Unassembled WGS sequence"/>
</dbReference>
<dbReference type="AlphaFoldDB" id="A0AAD8K3S8"/>
<keyword evidence="3" id="KW-1185">Reference proteome</keyword>
<sequence length="126" mass="15163">MSSQDHSQDQSQDQMSDSMEYDETIIIEDDTNNDNKEKRVKRPRNTKKRSKESQDSQERVKQPRNRKKRSKVWIDFVEERLEEGMKKEDQKARCLHCGSRYLCESKRYDLEDVTFGSDIEKKNRKI</sequence>
<feature type="compositionally biased region" description="Basic and acidic residues" evidence="1">
    <location>
        <begin position="51"/>
        <end position="61"/>
    </location>
</feature>